<dbReference type="Pfam" id="PF13277">
    <property type="entry name" value="YmdB"/>
    <property type="match status" value="1"/>
</dbReference>
<proteinExistence type="predicted"/>
<gene>
    <name evidence="3" type="ORF">SAMN05216180_1811</name>
</gene>
<evidence type="ECO:0000313" key="4">
    <source>
        <dbReference type="Proteomes" id="UP000199158"/>
    </source>
</evidence>
<dbReference type="NCBIfam" id="TIGR00282">
    <property type="entry name" value="TIGR00282 family metallophosphoesterase"/>
    <property type="match status" value="1"/>
</dbReference>
<feature type="binding site" evidence="2">
    <location>
        <position position="175"/>
    </location>
    <ligand>
        <name>Fe cation</name>
        <dbReference type="ChEBI" id="CHEBI:24875"/>
        <label>1</label>
    </ligand>
</feature>
<dbReference type="STRING" id="474960.SAMN05216180_1811"/>
<dbReference type="Proteomes" id="UP000199158">
    <property type="component" value="Unassembled WGS sequence"/>
</dbReference>
<evidence type="ECO:0008006" key="5">
    <source>
        <dbReference type="Google" id="ProtNLM"/>
    </source>
</evidence>
<dbReference type="RefSeq" id="WP_092753743.1">
    <property type="nucleotide sequence ID" value="NZ_FOCG01000001.1"/>
</dbReference>
<reference evidence="3 4" key="1">
    <citation type="submission" date="2016-10" db="EMBL/GenBank/DDBJ databases">
        <authorList>
            <person name="de Groot N.N."/>
        </authorList>
    </citation>
    <scope>NUCLEOTIDE SEQUENCE [LARGE SCALE GENOMIC DNA]</scope>
    <source>
        <strain evidence="3 4">CGMCC 1.5070</strain>
    </source>
</reference>
<dbReference type="Gene3D" id="3.60.21.10">
    <property type="match status" value="1"/>
</dbReference>
<dbReference type="EMBL" id="FOCG01000001">
    <property type="protein sequence ID" value="SEM80165.1"/>
    <property type="molecule type" value="Genomic_DNA"/>
</dbReference>
<feature type="binding site" evidence="2">
    <location>
        <position position="67"/>
    </location>
    <ligand>
        <name>Fe cation</name>
        <dbReference type="ChEBI" id="CHEBI:24875"/>
        <label>2</label>
    </ligand>
</feature>
<name>A0A1H8BBB0_9FIRM</name>
<keyword evidence="4" id="KW-1185">Reference proteome</keyword>
<keyword evidence="2" id="KW-0479">Metal-binding</keyword>
<dbReference type="GO" id="GO:0004113">
    <property type="term" value="F:2',3'-cyclic-nucleotide 3'-phosphodiesterase activity"/>
    <property type="evidence" value="ECO:0007669"/>
    <property type="project" value="TreeGrafter"/>
</dbReference>
<dbReference type="PIRSF" id="PIRSF004789">
    <property type="entry name" value="DR1281"/>
    <property type="match status" value="1"/>
</dbReference>
<dbReference type="PANTHER" id="PTHR36303:SF1">
    <property type="entry name" value="2',3'-CYCLIC-NUCLEOTIDE 2'-PHOSPHODIESTERASE"/>
    <property type="match status" value="1"/>
</dbReference>
<evidence type="ECO:0000256" key="1">
    <source>
        <dbReference type="PIRSR" id="PIRSR004789-50"/>
    </source>
</evidence>
<organism evidence="3 4">
    <name type="scientific">Hydrogenoanaerobacterium saccharovorans</name>
    <dbReference type="NCBI Taxonomy" id="474960"/>
    <lineage>
        <taxon>Bacteria</taxon>
        <taxon>Bacillati</taxon>
        <taxon>Bacillota</taxon>
        <taxon>Clostridia</taxon>
        <taxon>Eubacteriales</taxon>
        <taxon>Oscillospiraceae</taxon>
        <taxon>Hydrogenoanaerobacterium</taxon>
    </lineage>
</organism>
<accession>A0A1H8BBB0</accession>
<dbReference type="GO" id="GO:0046872">
    <property type="term" value="F:metal ion binding"/>
    <property type="evidence" value="ECO:0007669"/>
    <property type="project" value="UniProtKB-KW"/>
</dbReference>
<dbReference type="OrthoDB" id="9801109at2"/>
<feature type="binding site" evidence="2">
    <location>
        <position position="40"/>
    </location>
    <ligand>
        <name>Fe cation</name>
        <dbReference type="ChEBI" id="CHEBI:24875"/>
        <label>1</label>
    </ligand>
</feature>
<dbReference type="AlphaFoldDB" id="A0A1H8BBB0"/>
<dbReference type="PANTHER" id="PTHR36303">
    <property type="entry name" value="2',3'-CYCLIC-NUCLEOTIDE 2'-PHOSPHODIESTERASE"/>
    <property type="match status" value="1"/>
</dbReference>
<dbReference type="InterPro" id="IPR005235">
    <property type="entry name" value="YmdB-like"/>
</dbReference>
<dbReference type="InterPro" id="IPR029052">
    <property type="entry name" value="Metallo-depent_PP-like"/>
</dbReference>
<protein>
    <recommendedName>
        <fullName evidence="5">TIGR00282 family metallophosphoesterase</fullName>
    </recommendedName>
</protein>
<feature type="binding site" evidence="2">
    <location>
        <position position="39"/>
    </location>
    <ligand>
        <name>Fe cation</name>
        <dbReference type="ChEBI" id="CHEBI:24875"/>
        <label>2</label>
    </ligand>
</feature>
<feature type="active site" description="Proton donor" evidence="1">
    <location>
        <position position="68"/>
    </location>
</feature>
<sequence>MKVLAIGDVVGQAGCDMVRQHLYKIKSEHKIDLCIANGENSAEGNGILPSSASALFEAGVDVITTGNHGLRRREINDLLDQNIGVIRPANYHPTAHGFGYYIYDMLSYRVAIINLQGVVYMENLENPFECMDRLLSEIDATVKIVDFHAEATSEKLAMGYYLDGRVSLLFGTHTHVQTADEQIYPQGMGYITDLGMCGPSVSVLGVKPELAIRRLKTHLPTRFDNADGACQINGIVAEINEKTGKTTKIYRVSIKE</sequence>
<feature type="binding site" evidence="2">
    <location>
        <position position="148"/>
    </location>
    <ligand>
        <name>Fe cation</name>
        <dbReference type="ChEBI" id="CHEBI:24875"/>
        <label>2</label>
    </ligand>
</feature>
<feature type="binding site" evidence="2">
    <location>
        <position position="39"/>
    </location>
    <ligand>
        <name>Fe cation</name>
        <dbReference type="ChEBI" id="CHEBI:24875"/>
        <label>1</label>
    </ligand>
</feature>
<feature type="binding site" evidence="2">
    <location>
        <position position="8"/>
    </location>
    <ligand>
        <name>Fe cation</name>
        <dbReference type="ChEBI" id="CHEBI:24875"/>
        <label>1</label>
    </ligand>
</feature>
<evidence type="ECO:0000313" key="3">
    <source>
        <dbReference type="EMBL" id="SEM80165.1"/>
    </source>
</evidence>
<feature type="binding site" evidence="2">
    <location>
        <position position="173"/>
    </location>
    <ligand>
        <name>Fe cation</name>
        <dbReference type="ChEBI" id="CHEBI:24875"/>
        <label>2</label>
    </ligand>
</feature>
<evidence type="ECO:0000256" key="2">
    <source>
        <dbReference type="PIRSR" id="PIRSR004789-51"/>
    </source>
</evidence>
<dbReference type="SUPFAM" id="SSF56300">
    <property type="entry name" value="Metallo-dependent phosphatases"/>
    <property type="match status" value="1"/>
</dbReference>